<evidence type="ECO:0000256" key="9">
    <source>
        <dbReference type="SAM" id="SignalP"/>
    </source>
</evidence>
<feature type="domain" description="Glucose-methanol-choline oxidoreductase N-terminal" evidence="11">
    <location>
        <begin position="335"/>
        <end position="349"/>
    </location>
</feature>
<dbReference type="InterPro" id="IPR036188">
    <property type="entry name" value="FAD/NAD-bd_sf"/>
</dbReference>
<evidence type="ECO:0000256" key="8">
    <source>
        <dbReference type="RuleBase" id="RU003968"/>
    </source>
</evidence>
<evidence type="ECO:0000313" key="13">
    <source>
        <dbReference type="Proteomes" id="UP000245942"/>
    </source>
</evidence>
<feature type="signal peptide" evidence="9">
    <location>
        <begin position="1"/>
        <end position="21"/>
    </location>
</feature>
<organism evidence="12 13">
    <name type="scientific">Pseudomicrostroma glucosiphilum</name>
    <dbReference type="NCBI Taxonomy" id="1684307"/>
    <lineage>
        <taxon>Eukaryota</taxon>
        <taxon>Fungi</taxon>
        <taxon>Dikarya</taxon>
        <taxon>Basidiomycota</taxon>
        <taxon>Ustilaginomycotina</taxon>
        <taxon>Exobasidiomycetes</taxon>
        <taxon>Microstromatales</taxon>
        <taxon>Microstromatales incertae sedis</taxon>
        <taxon>Pseudomicrostroma</taxon>
    </lineage>
</organism>
<dbReference type="EMBL" id="KZ819333">
    <property type="protein sequence ID" value="PWN19064.1"/>
    <property type="molecule type" value="Genomic_DNA"/>
</dbReference>
<dbReference type="OrthoDB" id="269227at2759"/>
<keyword evidence="3 8" id="KW-0285">Flavoprotein</keyword>
<dbReference type="AlphaFoldDB" id="A0A316U2N4"/>
<dbReference type="InterPro" id="IPR007867">
    <property type="entry name" value="GMC_OxRtase_C"/>
</dbReference>
<dbReference type="SUPFAM" id="SSF51905">
    <property type="entry name" value="FAD/NAD(P)-binding domain"/>
    <property type="match status" value="1"/>
</dbReference>
<dbReference type="PRINTS" id="PR00411">
    <property type="entry name" value="PNDRDTASEI"/>
</dbReference>
<dbReference type="PROSITE" id="PS00624">
    <property type="entry name" value="GMC_OXRED_2"/>
    <property type="match status" value="1"/>
</dbReference>
<feature type="active site" description="Proton donor" evidence="6">
    <location>
        <position position="591"/>
    </location>
</feature>
<keyword evidence="4 7" id="KW-0274">FAD</keyword>
<evidence type="ECO:0000259" key="10">
    <source>
        <dbReference type="PROSITE" id="PS00623"/>
    </source>
</evidence>
<evidence type="ECO:0000256" key="1">
    <source>
        <dbReference type="ARBA" id="ARBA00001974"/>
    </source>
</evidence>
<sequence>MRSTSFLTAATLLAVFNALLALSAPSFSGDSAYELRLAARRQQDIDLARRGTTHDAKAFASKSYDYIVVGGGTAGLAVAARLSESGKYTVGVLEAGLDGYGDPLNDIPGEFGANLGTKYDYNYTTEANSETGVGALGWPRGRVVGGSSALNFLVWDAASTHEYDAWEELGNPGWNWETMDKYMRKAENFTAPTARVEKLLDTEVVESNYGSNGPTQVSFTRYVSKQVQNWIPALKTLGIAGNDEPLAGKNVGASVQPANINARNFTRSYSAPAYYYPNQGRKNLALLPNAVVQHLNWATSGKSKSDQKTATGVTFENGGKYYNVTAKKEVIISGGAVNSPQILELSGVGKKSVLKAAGITPVIENDNVGENLQDHTYSYVTLKVESGTTTLDSLKWNTTFASQQAALYAAGKVSILDETVPSIAYISAKTLLGNKTDAAIKKAVSYVKTVDAPYKATLQKQIDFLQKYPDTISQMELIGVDGYFAGVASGFEAGNNYITFLSASQHLLARGSVHINSKNPSVQPTIQPNYYNNEFDSTVAIEAIRMLRKIGNTKEYDYANGGEIVPGSDVQTDAEILAFLKGTGGTTTEYHPCASVSMLPQNKGGVVSPKLVVYGTKNVRVIDASIIPLHVSAHIQRTTLGVAEYGSKLVLDDA</sequence>
<feature type="chain" id="PRO_5016468147" evidence="9">
    <location>
        <begin position="22"/>
        <end position="654"/>
    </location>
</feature>
<dbReference type="Pfam" id="PF05199">
    <property type="entry name" value="GMC_oxred_C"/>
    <property type="match status" value="1"/>
</dbReference>
<dbReference type="InterPro" id="IPR000172">
    <property type="entry name" value="GMC_OxRdtase_N"/>
</dbReference>
<dbReference type="PROSITE" id="PS00623">
    <property type="entry name" value="GMC_OXRED_1"/>
    <property type="match status" value="1"/>
</dbReference>
<evidence type="ECO:0000256" key="7">
    <source>
        <dbReference type="PIRSR" id="PIRSR000137-2"/>
    </source>
</evidence>
<dbReference type="InterPro" id="IPR012132">
    <property type="entry name" value="GMC_OxRdtase"/>
</dbReference>
<comment type="similarity">
    <text evidence="2 8">Belongs to the GMC oxidoreductase family.</text>
</comment>
<evidence type="ECO:0000256" key="6">
    <source>
        <dbReference type="PIRSR" id="PIRSR000137-1"/>
    </source>
</evidence>
<evidence type="ECO:0000256" key="3">
    <source>
        <dbReference type="ARBA" id="ARBA00022630"/>
    </source>
</evidence>
<evidence type="ECO:0000313" key="12">
    <source>
        <dbReference type="EMBL" id="PWN19064.1"/>
    </source>
</evidence>
<dbReference type="GeneID" id="37017118"/>
<dbReference type="Pfam" id="PF00732">
    <property type="entry name" value="GMC_oxred_N"/>
    <property type="match status" value="1"/>
</dbReference>
<dbReference type="GO" id="GO:0050660">
    <property type="term" value="F:flavin adenine dinucleotide binding"/>
    <property type="evidence" value="ECO:0007669"/>
    <property type="project" value="InterPro"/>
</dbReference>
<evidence type="ECO:0000256" key="5">
    <source>
        <dbReference type="ARBA" id="ARBA00023002"/>
    </source>
</evidence>
<proteinExistence type="inferred from homology"/>
<protein>
    <submittedName>
        <fullName evidence="12">Alcohol oxidase</fullName>
    </submittedName>
</protein>
<evidence type="ECO:0000259" key="11">
    <source>
        <dbReference type="PROSITE" id="PS00624"/>
    </source>
</evidence>
<dbReference type="GO" id="GO:0016614">
    <property type="term" value="F:oxidoreductase activity, acting on CH-OH group of donors"/>
    <property type="evidence" value="ECO:0007669"/>
    <property type="project" value="InterPro"/>
</dbReference>
<dbReference type="PIRSF" id="PIRSF000137">
    <property type="entry name" value="Alcohol_oxidase"/>
    <property type="match status" value="1"/>
</dbReference>
<comment type="cofactor">
    <cofactor evidence="1 7">
        <name>FAD</name>
        <dbReference type="ChEBI" id="CHEBI:57692"/>
    </cofactor>
</comment>
<name>A0A316U2N4_9BASI</name>
<feature type="binding site" evidence="7">
    <location>
        <position position="143"/>
    </location>
    <ligand>
        <name>FAD</name>
        <dbReference type="ChEBI" id="CHEBI:57692"/>
    </ligand>
</feature>
<dbReference type="Proteomes" id="UP000245942">
    <property type="component" value="Unassembled WGS sequence"/>
</dbReference>
<dbReference type="PANTHER" id="PTHR11552">
    <property type="entry name" value="GLUCOSE-METHANOL-CHOLINE GMC OXIDOREDUCTASE"/>
    <property type="match status" value="1"/>
</dbReference>
<reference evidence="12 13" key="1">
    <citation type="journal article" date="2018" name="Mol. Biol. Evol.">
        <title>Broad Genomic Sampling Reveals a Smut Pathogenic Ancestry of the Fungal Clade Ustilaginomycotina.</title>
        <authorList>
            <person name="Kijpornyongpan T."/>
            <person name="Mondo S.J."/>
            <person name="Barry K."/>
            <person name="Sandor L."/>
            <person name="Lee J."/>
            <person name="Lipzen A."/>
            <person name="Pangilinan J."/>
            <person name="LaButti K."/>
            <person name="Hainaut M."/>
            <person name="Henrissat B."/>
            <person name="Grigoriev I.V."/>
            <person name="Spatafora J.W."/>
            <person name="Aime M.C."/>
        </authorList>
    </citation>
    <scope>NUCLEOTIDE SEQUENCE [LARGE SCALE GENOMIC DNA]</scope>
    <source>
        <strain evidence="12 13">MCA 4718</strain>
    </source>
</reference>
<dbReference type="Gene3D" id="3.50.50.60">
    <property type="entry name" value="FAD/NAD(P)-binding domain"/>
    <property type="match status" value="1"/>
</dbReference>
<dbReference type="STRING" id="1684307.A0A316U2N4"/>
<feature type="domain" description="Glucose-methanol-choline oxidoreductase N-terminal" evidence="10">
    <location>
        <begin position="141"/>
        <end position="164"/>
    </location>
</feature>
<gene>
    <name evidence="12" type="ORF">BCV69DRAFT_59535</name>
</gene>
<dbReference type="RefSeq" id="XP_025346224.1">
    <property type="nucleotide sequence ID" value="XM_025495384.1"/>
</dbReference>
<feature type="binding site" evidence="7">
    <location>
        <begin position="151"/>
        <end position="154"/>
    </location>
    <ligand>
        <name>FAD</name>
        <dbReference type="ChEBI" id="CHEBI:57692"/>
    </ligand>
</feature>
<keyword evidence="5" id="KW-0560">Oxidoreductase</keyword>
<feature type="active site" description="Proton acceptor" evidence="6">
    <location>
        <position position="634"/>
    </location>
</feature>
<accession>A0A316U2N4</accession>
<evidence type="ECO:0000256" key="4">
    <source>
        <dbReference type="ARBA" id="ARBA00022827"/>
    </source>
</evidence>
<keyword evidence="13" id="KW-1185">Reference proteome</keyword>
<dbReference type="PANTHER" id="PTHR11552:SF201">
    <property type="entry name" value="GLUCOSE-METHANOL-CHOLINE OXIDOREDUCTASE N-TERMINAL DOMAIN-CONTAINING PROTEIN"/>
    <property type="match status" value="1"/>
</dbReference>
<keyword evidence="9" id="KW-0732">Signal</keyword>
<dbReference type="Gene3D" id="3.30.560.10">
    <property type="entry name" value="Glucose Oxidase, domain 3"/>
    <property type="match status" value="1"/>
</dbReference>
<evidence type="ECO:0000256" key="2">
    <source>
        <dbReference type="ARBA" id="ARBA00010790"/>
    </source>
</evidence>
<dbReference type="SUPFAM" id="SSF54373">
    <property type="entry name" value="FAD-linked reductases, C-terminal domain"/>
    <property type="match status" value="1"/>
</dbReference>
<feature type="binding site" evidence="7">
    <location>
        <position position="292"/>
    </location>
    <ligand>
        <name>FAD</name>
        <dbReference type="ChEBI" id="CHEBI:57692"/>
    </ligand>
</feature>